<dbReference type="PANTHER" id="PTHR22762">
    <property type="entry name" value="ALPHA-GLUCOSIDASE"/>
    <property type="match status" value="1"/>
</dbReference>
<evidence type="ECO:0000313" key="5">
    <source>
        <dbReference type="Proteomes" id="UP000823634"/>
    </source>
</evidence>
<reference evidence="4" key="1">
    <citation type="submission" date="2020-10" db="EMBL/GenBank/DDBJ databases">
        <authorList>
            <person name="Gilroy R."/>
        </authorList>
    </citation>
    <scope>NUCLEOTIDE SEQUENCE</scope>
    <source>
        <strain evidence="4">17113</strain>
    </source>
</reference>
<dbReference type="AlphaFoldDB" id="A0A9D9DI01"/>
<dbReference type="EMBL" id="JADINA010000039">
    <property type="protein sequence ID" value="MBO8426916.1"/>
    <property type="molecule type" value="Genomic_DNA"/>
</dbReference>
<dbReference type="SUPFAM" id="SSF56988">
    <property type="entry name" value="Anthrax protective antigen"/>
    <property type="match status" value="1"/>
</dbReference>
<dbReference type="PROSITE" id="PS51820">
    <property type="entry name" value="PA14"/>
    <property type="match status" value="1"/>
</dbReference>
<comment type="similarity">
    <text evidence="1 2">Belongs to the glycosyl hydrolase 31 family.</text>
</comment>
<gene>
    <name evidence="4" type="ORF">IAC61_06380</name>
</gene>
<dbReference type="InterPro" id="IPR033403">
    <property type="entry name" value="DUF5110"/>
</dbReference>
<dbReference type="InterPro" id="IPR037524">
    <property type="entry name" value="PA14/GLEYA"/>
</dbReference>
<dbReference type="GO" id="GO:0006491">
    <property type="term" value="P:N-glycan processing"/>
    <property type="evidence" value="ECO:0007669"/>
    <property type="project" value="TreeGrafter"/>
</dbReference>
<reference evidence="4" key="2">
    <citation type="journal article" date="2021" name="PeerJ">
        <title>Extensive microbial diversity within the chicken gut microbiome revealed by metagenomics and culture.</title>
        <authorList>
            <person name="Gilroy R."/>
            <person name="Ravi A."/>
            <person name="Getino M."/>
            <person name="Pursley I."/>
            <person name="Horton D.L."/>
            <person name="Alikhan N.F."/>
            <person name="Baker D."/>
            <person name="Gharbi K."/>
            <person name="Hall N."/>
            <person name="Watson M."/>
            <person name="Adriaenssens E.M."/>
            <person name="Foster-Nyarko E."/>
            <person name="Jarju S."/>
            <person name="Secka A."/>
            <person name="Antonio M."/>
            <person name="Oren A."/>
            <person name="Chaudhuri R.R."/>
            <person name="La Ragione R."/>
            <person name="Hildebrand F."/>
            <person name="Pallen M.J."/>
        </authorList>
    </citation>
    <scope>NUCLEOTIDE SEQUENCE</scope>
    <source>
        <strain evidence="4">17113</strain>
    </source>
</reference>
<evidence type="ECO:0000256" key="2">
    <source>
        <dbReference type="RuleBase" id="RU361185"/>
    </source>
</evidence>
<dbReference type="Gene3D" id="2.60.40.1180">
    <property type="entry name" value="Golgi alpha-mannosidase II"/>
    <property type="match status" value="1"/>
</dbReference>
<keyword evidence="2" id="KW-0378">Hydrolase</keyword>
<dbReference type="Gene3D" id="3.90.182.10">
    <property type="entry name" value="Toxin - Anthrax Protective Antigen,domain 1"/>
    <property type="match status" value="1"/>
</dbReference>
<evidence type="ECO:0000259" key="3">
    <source>
        <dbReference type="PROSITE" id="PS51820"/>
    </source>
</evidence>
<evidence type="ECO:0000313" key="4">
    <source>
        <dbReference type="EMBL" id="MBO8426916.1"/>
    </source>
</evidence>
<sequence length="857" mass="97685">MDKKDKALARPSPIEAGQFRLTGYGHRIIRVEKKGKNGYCDLPTFLCPNRVDLEPTPLEVIDSPNGIIVKNVEFSLCLTPNLIGSTVYKGEGLIHTIELSDLSHTGELPDPEATPKAYCLSDSPRLCLSKQGYWPSEEKDSGFVYEEDAVDLYILLPDGDPFLLRKMLLSLTGRTPIPPLSAFGSWDSRYFEYDDKTVDEEIANYKKHGLPLDNFVIDTDWRAAGATFGAGYTINTKDFPDLKVTFKRLHDQNLNVMFNDHPEPVEGANNLFDPKEVAYRVKNLTHLLELGLDYWWYDRNWITRLKTIDSSAHPVYTPETLGMYLYDDVTRRYLKKVQKGPYPKRALVMANVDEISNGIYKSITNIASHRYGIQWTGDTLMRDDYIGYETVNLIKGGVSLLPYVHGDITGHVNDGPDELYIRYMQLGIFSPIYRLHSTHDVKKFRQPWLWGETVLSISREYDLLRYRMLPYWYSLARVNYETGIPLCRSLGFDLSDKTRLDEYKIGDGLLFSPIYSPLNAEKAPLESYLTPIKAEYFNNEELKGKPVYADEKETLNFDWAEHSPKDGVVEREHFSARFEFDFQNPYDEPITVYFGSDDGVRVYLDGKKLYEYWSCHGYSIEEAFRMAPHQKGHLLVEYFQGVMGAALNLLCLPDSRLPKKDKEVYIPLDGDYVDLFSGDHGSSGGKLTRVYGLRECALFAKMGSIVPLAPDCLNTHDSDWSKLTLACFLSKESSANFTLYEDDRETEAYQDGQYAKTRFSANYVPSNKSFELVIDPLIGEYPGLLEKREYTFDFYRLGKSGVKAIRVDGVLTDFEEVKKDPKGFALPVGGPSCAFDIYRCKATLDTAYAHLVEVFLG</sequence>
<dbReference type="Pfam" id="PF01055">
    <property type="entry name" value="Glyco_hydro_31_2nd"/>
    <property type="match status" value="1"/>
</dbReference>
<dbReference type="GO" id="GO:0005975">
    <property type="term" value="P:carbohydrate metabolic process"/>
    <property type="evidence" value="ECO:0007669"/>
    <property type="project" value="InterPro"/>
</dbReference>
<dbReference type="Pfam" id="PF17137">
    <property type="entry name" value="DUF5110"/>
    <property type="match status" value="1"/>
</dbReference>
<feature type="domain" description="PA14" evidence="3">
    <location>
        <begin position="527"/>
        <end position="669"/>
    </location>
</feature>
<dbReference type="InterPro" id="IPR013780">
    <property type="entry name" value="Glyco_hydro_b"/>
</dbReference>
<accession>A0A9D9DI01</accession>
<dbReference type="PANTHER" id="PTHR22762:SF120">
    <property type="entry name" value="HETEROGLYCAN GLUCOSIDASE 1"/>
    <property type="match status" value="1"/>
</dbReference>
<dbReference type="InterPro" id="IPR017853">
    <property type="entry name" value="GH"/>
</dbReference>
<dbReference type="InterPro" id="IPR000322">
    <property type="entry name" value="Glyco_hydro_31_TIM"/>
</dbReference>
<dbReference type="GO" id="GO:0090599">
    <property type="term" value="F:alpha-glucosidase activity"/>
    <property type="evidence" value="ECO:0007669"/>
    <property type="project" value="TreeGrafter"/>
</dbReference>
<evidence type="ECO:0000256" key="1">
    <source>
        <dbReference type="ARBA" id="ARBA00007806"/>
    </source>
</evidence>
<protein>
    <submittedName>
        <fullName evidence="4">DUF5110 domain-containing protein</fullName>
    </submittedName>
</protein>
<organism evidence="4 5">
    <name type="scientific">Candidatus Alloenteromonas pullistercoris</name>
    <dbReference type="NCBI Taxonomy" id="2840785"/>
    <lineage>
        <taxon>Bacteria</taxon>
        <taxon>Bacillati</taxon>
        <taxon>Bacillota</taxon>
        <taxon>Bacillota incertae sedis</taxon>
        <taxon>Candidatus Alloenteromonas</taxon>
    </lineage>
</organism>
<dbReference type="Pfam" id="PF07691">
    <property type="entry name" value="PA14"/>
    <property type="match status" value="1"/>
</dbReference>
<dbReference type="Proteomes" id="UP000823634">
    <property type="component" value="Unassembled WGS sequence"/>
</dbReference>
<dbReference type="Gene3D" id="3.20.20.80">
    <property type="entry name" value="Glycosidases"/>
    <property type="match status" value="2"/>
</dbReference>
<dbReference type="SUPFAM" id="SSF51445">
    <property type="entry name" value="(Trans)glycosidases"/>
    <property type="match status" value="1"/>
</dbReference>
<proteinExistence type="inferred from homology"/>
<comment type="caution">
    <text evidence="4">The sequence shown here is derived from an EMBL/GenBank/DDBJ whole genome shotgun (WGS) entry which is preliminary data.</text>
</comment>
<name>A0A9D9DI01_9FIRM</name>
<keyword evidence="2" id="KW-0326">Glycosidase</keyword>
<dbReference type="InterPro" id="IPR011658">
    <property type="entry name" value="PA14_dom"/>
</dbReference>